<reference evidence="2 3" key="1">
    <citation type="submission" date="2018-08" db="EMBL/GenBank/DDBJ databases">
        <title>A genome reference for cultivated species of the human gut microbiota.</title>
        <authorList>
            <person name="Zou Y."/>
            <person name="Xue W."/>
            <person name="Luo G."/>
        </authorList>
    </citation>
    <scope>NUCLEOTIDE SEQUENCE [LARGE SCALE GENOMIC DNA]</scope>
    <source>
        <strain evidence="2 3">OM06-4</strain>
    </source>
</reference>
<dbReference type="CDD" id="cd07067">
    <property type="entry name" value="HP_PGM_like"/>
    <property type="match status" value="1"/>
</dbReference>
<dbReference type="InterPro" id="IPR013078">
    <property type="entry name" value="His_Pase_superF_clade-1"/>
</dbReference>
<dbReference type="InterPro" id="IPR029033">
    <property type="entry name" value="His_PPase_superfam"/>
</dbReference>
<sequence length="191" mass="22072">MKTLYMMRHGQTLFNQKRLMQGWCDSPLTELGKRQARCVKEYLENNEIVFDGAYASSSERACDTLEIVTSLPYQRLKGLKEWNFGIYEGESDDLDPPFPFGDFFKKFGGESENEVSERVSTTVLELMKNTDQETVLIVSHGLSCYCFAKRWEQNQQVSLPNDMPNCVVLKYQFNDEQFSLVEVIDVTSELK</sequence>
<evidence type="ECO:0000313" key="3">
    <source>
        <dbReference type="Proteomes" id="UP000261032"/>
    </source>
</evidence>
<dbReference type="SMART" id="SM00855">
    <property type="entry name" value="PGAM"/>
    <property type="match status" value="1"/>
</dbReference>
<dbReference type="Pfam" id="PF00300">
    <property type="entry name" value="His_Phos_1"/>
    <property type="match status" value="1"/>
</dbReference>
<proteinExistence type="predicted"/>
<dbReference type="PANTHER" id="PTHR48100:SF5">
    <property type="entry name" value="HISTIDINE PHOSPHATASE FAMILY PROTEIN"/>
    <property type="match status" value="1"/>
</dbReference>
<protein>
    <submittedName>
        <fullName evidence="2">Histidine phosphatase family protein</fullName>
    </submittedName>
</protein>
<dbReference type="SUPFAM" id="SSF53254">
    <property type="entry name" value="Phosphoglycerate mutase-like"/>
    <property type="match status" value="1"/>
</dbReference>
<name>A0A3E3EBA3_9FIRM</name>
<dbReference type="GO" id="GO:0005737">
    <property type="term" value="C:cytoplasm"/>
    <property type="evidence" value="ECO:0007669"/>
    <property type="project" value="TreeGrafter"/>
</dbReference>
<dbReference type="Proteomes" id="UP000261032">
    <property type="component" value="Unassembled WGS sequence"/>
</dbReference>
<dbReference type="EMBL" id="QUSL01000029">
    <property type="protein sequence ID" value="RGD80889.1"/>
    <property type="molecule type" value="Genomic_DNA"/>
</dbReference>
<dbReference type="RefSeq" id="WP_022007574.1">
    <property type="nucleotide sequence ID" value="NZ_JADPBJ010000026.1"/>
</dbReference>
<evidence type="ECO:0000313" key="2">
    <source>
        <dbReference type="EMBL" id="RGD80889.1"/>
    </source>
</evidence>
<comment type="caution">
    <text evidence="2">The sequence shown here is derived from an EMBL/GenBank/DDBJ whole genome shotgun (WGS) entry which is preliminary data.</text>
</comment>
<feature type="binding site" evidence="1">
    <location>
        <begin position="8"/>
        <end position="15"/>
    </location>
    <ligand>
        <name>substrate</name>
    </ligand>
</feature>
<gene>
    <name evidence="2" type="ORF">DXB93_14850</name>
</gene>
<evidence type="ECO:0000256" key="1">
    <source>
        <dbReference type="PIRSR" id="PIRSR613078-2"/>
    </source>
</evidence>
<dbReference type="AlphaFoldDB" id="A0A3E3EBA3"/>
<feature type="binding site" evidence="1">
    <location>
        <position position="60"/>
    </location>
    <ligand>
        <name>substrate</name>
    </ligand>
</feature>
<accession>A0A3E3EBA3</accession>
<dbReference type="PANTHER" id="PTHR48100">
    <property type="entry name" value="BROAD-SPECIFICITY PHOSPHATASE YOR283W-RELATED"/>
    <property type="match status" value="1"/>
</dbReference>
<dbReference type="InterPro" id="IPR001345">
    <property type="entry name" value="PG/BPGM_mutase_AS"/>
</dbReference>
<organism evidence="2 3">
    <name type="scientific">Thomasclavelia ramosa</name>
    <dbReference type="NCBI Taxonomy" id="1547"/>
    <lineage>
        <taxon>Bacteria</taxon>
        <taxon>Bacillati</taxon>
        <taxon>Bacillota</taxon>
        <taxon>Erysipelotrichia</taxon>
        <taxon>Erysipelotrichales</taxon>
        <taxon>Coprobacillaceae</taxon>
        <taxon>Thomasclavelia</taxon>
    </lineage>
</organism>
<dbReference type="PROSITE" id="PS00175">
    <property type="entry name" value="PG_MUTASE"/>
    <property type="match status" value="1"/>
</dbReference>
<dbReference type="Gene3D" id="3.40.50.1240">
    <property type="entry name" value="Phosphoglycerate mutase-like"/>
    <property type="match status" value="1"/>
</dbReference>
<dbReference type="GO" id="GO:0016791">
    <property type="term" value="F:phosphatase activity"/>
    <property type="evidence" value="ECO:0007669"/>
    <property type="project" value="TreeGrafter"/>
</dbReference>
<dbReference type="InterPro" id="IPR050275">
    <property type="entry name" value="PGM_Phosphatase"/>
</dbReference>